<dbReference type="InterPro" id="IPR018108">
    <property type="entry name" value="MCP_transmembrane"/>
</dbReference>
<keyword evidence="3 11" id="KW-0813">Transport</keyword>
<sequence length="222" mass="24576">MPPIFPRDLLLGTVAVQESHLGQKGQLETLESTMLPVLQVEYSPAYVTISIHPFRGSTLRFLCGSSTLRHLCFFLGLTHAAVTPMDLAKCRLQVDPTMYKGILDAWGKIGRAEGAHGAFKYGGYEFFKKYYADLLGEDVFSCWKTPVYLAASASAELIANIALCPFEAVKVRMQTTILPFATRMFSAISHITAKEGIAGRTTTKGYKLPLLLLVDTWLVFFI</sequence>
<dbReference type="AlphaFoldDB" id="E4UU40"/>
<dbReference type="SUPFAM" id="SSF103506">
    <property type="entry name" value="Mitochondrial carrier"/>
    <property type="match status" value="1"/>
</dbReference>
<dbReference type="InterPro" id="IPR044677">
    <property type="entry name" value="SLC25A3/Pic2/Mir1-like"/>
</dbReference>
<keyword evidence="7" id="KW-1133">Transmembrane helix</keyword>
<evidence type="ECO:0000256" key="3">
    <source>
        <dbReference type="ARBA" id="ARBA00022448"/>
    </source>
</evidence>
<accession>E4UU40</accession>
<dbReference type="RefSeq" id="XP_003174460.1">
    <property type="nucleotide sequence ID" value="XM_003174412.1"/>
</dbReference>
<keyword evidence="4 10" id="KW-0812">Transmembrane</keyword>
<dbReference type="eggNOG" id="KOG0767">
    <property type="taxonomic scope" value="Eukaryota"/>
</dbReference>
<dbReference type="VEuPathDB" id="FungiDB:MGYG_04633"/>
<comment type="similarity">
    <text evidence="2 11">Belongs to the mitochondrial carrier (TC 2.A.29) family.</text>
</comment>
<evidence type="ECO:0000256" key="11">
    <source>
        <dbReference type="RuleBase" id="RU000488"/>
    </source>
</evidence>
<dbReference type="EMBL" id="DS989824">
    <property type="protein sequence ID" value="EFR01630.1"/>
    <property type="molecule type" value="Genomic_DNA"/>
</dbReference>
<dbReference type="Proteomes" id="UP000002669">
    <property type="component" value="Unassembled WGS sequence"/>
</dbReference>
<dbReference type="Gene3D" id="1.50.40.10">
    <property type="entry name" value="Mitochondrial carrier domain"/>
    <property type="match status" value="1"/>
</dbReference>
<evidence type="ECO:0000313" key="12">
    <source>
        <dbReference type="EMBL" id="EFR01630.1"/>
    </source>
</evidence>
<evidence type="ECO:0000256" key="4">
    <source>
        <dbReference type="ARBA" id="ARBA00022692"/>
    </source>
</evidence>
<evidence type="ECO:0000256" key="2">
    <source>
        <dbReference type="ARBA" id="ARBA00006375"/>
    </source>
</evidence>
<evidence type="ECO:0000256" key="9">
    <source>
        <dbReference type="ARBA" id="ARBA00023136"/>
    </source>
</evidence>
<feature type="repeat" description="Solcar" evidence="10">
    <location>
        <begin position="68"/>
        <end position="146"/>
    </location>
</feature>
<evidence type="ECO:0000256" key="5">
    <source>
        <dbReference type="ARBA" id="ARBA00022737"/>
    </source>
</evidence>
<evidence type="ECO:0000256" key="10">
    <source>
        <dbReference type="PROSITE-ProRule" id="PRU00282"/>
    </source>
</evidence>
<dbReference type="STRING" id="535722.E4UU40"/>
<keyword evidence="8" id="KW-0496">Mitochondrion</keyword>
<dbReference type="InterPro" id="IPR023395">
    <property type="entry name" value="MCP_dom_sf"/>
</dbReference>
<dbReference type="OrthoDB" id="427452at2759"/>
<dbReference type="GO" id="GO:0005315">
    <property type="term" value="F:phosphate transmembrane transporter activity"/>
    <property type="evidence" value="ECO:0007669"/>
    <property type="project" value="InterPro"/>
</dbReference>
<keyword evidence="6" id="KW-0999">Mitochondrion inner membrane</keyword>
<dbReference type="InParanoid" id="E4UU40"/>
<evidence type="ECO:0000256" key="8">
    <source>
        <dbReference type="ARBA" id="ARBA00023128"/>
    </source>
</evidence>
<dbReference type="PROSITE" id="PS50920">
    <property type="entry name" value="SOLCAR"/>
    <property type="match status" value="1"/>
</dbReference>
<reference evidence="13" key="1">
    <citation type="journal article" date="2012" name="MBio">
        <title>Comparative genome analysis of Trichophyton rubrum and related dermatophytes reveals candidate genes involved in infection.</title>
        <authorList>
            <person name="Martinez D.A."/>
            <person name="Oliver B.G."/>
            <person name="Graeser Y."/>
            <person name="Goldberg J.M."/>
            <person name="Li W."/>
            <person name="Martinez-Rossi N.M."/>
            <person name="Monod M."/>
            <person name="Shelest E."/>
            <person name="Barton R.C."/>
            <person name="Birch E."/>
            <person name="Brakhage A.A."/>
            <person name="Chen Z."/>
            <person name="Gurr S.J."/>
            <person name="Heiman D."/>
            <person name="Heitman J."/>
            <person name="Kosti I."/>
            <person name="Rossi A."/>
            <person name="Saif S."/>
            <person name="Samalova M."/>
            <person name="Saunders C.W."/>
            <person name="Shea T."/>
            <person name="Summerbell R.C."/>
            <person name="Xu J."/>
            <person name="Young S."/>
            <person name="Zeng Q."/>
            <person name="Birren B.W."/>
            <person name="Cuomo C.A."/>
            <person name="White T.C."/>
        </authorList>
    </citation>
    <scope>NUCLEOTIDE SEQUENCE [LARGE SCALE GENOMIC DNA]</scope>
    <source>
        <strain evidence="13">ATCC MYA-4604 / CBS 118893</strain>
    </source>
</reference>
<dbReference type="HOGENOM" id="CLU_1245070_0_0_1"/>
<protein>
    <submittedName>
        <fullName evidence="12">Uncharacterized protein</fullName>
    </submittedName>
</protein>
<evidence type="ECO:0000313" key="13">
    <source>
        <dbReference type="Proteomes" id="UP000002669"/>
    </source>
</evidence>
<dbReference type="GO" id="GO:0005743">
    <property type="term" value="C:mitochondrial inner membrane"/>
    <property type="evidence" value="ECO:0007669"/>
    <property type="project" value="UniProtKB-SubCell"/>
</dbReference>
<evidence type="ECO:0000256" key="6">
    <source>
        <dbReference type="ARBA" id="ARBA00022792"/>
    </source>
</evidence>
<dbReference type="PANTHER" id="PTHR45671:SF10">
    <property type="entry name" value="SOLUTE CARRIER FAMILY 25 MEMBER 3"/>
    <property type="match status" value="1"/>
</dbReference>
<keyword evidence="5" id="KW-0677">Repeat</keyword>
<evidence type="ECO:0000256" key="7">
    <source>
        <dbReference type="ARBA" id="ARBA00022989"/>
    </source>
</evidence>
<gene>
    <name evidence="12" type="ORF">MGYG_04633</name>
</gene>
<dbReference type="GO" id="GO:1990547">
    <property type="term" value="P:mitochondrial phosphate ion transmembrane transport"/>
    <property type="evidence" value="ECO:0007669"/>
    <property type="project" value="InterPro"/>
</dbReference>
<dbReference type="Pfam" id="PF00153">
    <property type="entry name" value="Mito_carr"/>
    <property type="match status" value="2"/>
</dbReference>
<name>E4UU40_ARTGP</name>
<keyword evidence="9 10" id="KW-0472">Membrane</keyword>
<organism evidence="13">
    <name type="scientific">Arthroderma gypseum (strain ATCC MYA-4604 / CBS 118893)</name>
    <name type="common">Microsporum gypseum</name>
    <dbReference type="NCBI Taxonomy" id="535722"/>
    <lineage>
        <taxon>Eukaryota</taxon>
        <taxon>Fungi</taxon>
        <taxon>Dikarya</taxon>
        <taxon>Ascomycota</taxon>
        <taxon>Pezizomycotina</taxon>
        <taxon>Eurotiomycetes</taxon>
        <taxon>Eurotiomycetidae</taxon>
        <taxon>Onygenales</taxon>
        <taxon>Arthrodermataceae</taxon>
        <taxon>Nannizzia</taxon>
    </lineage>
</organism>
<comment type="subcellular location">
    <subcellularLocation>
        <location evidence="1">Mitochondrion inner membrane</location>
        <topology evidence="1">Multi-pass membrane protein</topology>
    </subcellularLocation>
</comment>
<evidence type="ECO:0000256" key="1">
    <source>
        <dbReference type="ARBA" id="ARBA00004448"/>
    </source>
</evidence>
<dbReference type="PANTHER" id="PTHR45671">
    <property type="entry name" value="SOLUTE CARRIER FAMILY 25 (MITOCHONDRIAL CARRIER PHOSPHATE CARRIER), MEMBER 3, LIKE-RELATED-RELATED"/>
    <property type="match status" value="1"/>
</dbReference>
<keyword evidence="13" id="KW-1185">Reference proteome</keyword>
<proteinExistence type="inferred from homology"/>
<dbReference type="GeneID" id="10029754"/>